<protein>
    <recommendedName>
        <fullName evidence="3">General stress protein 17M-like domain-containing protein</fullName>
    </recommendedName>
</protein>
<dbReference type="AlphaFoldDB" id="A0A7X6PNE3"/>
<sequence>MTRVFALFDRDDKLQNAQNALEQAGLTADVERVIDGQAPDAGTATPLVAGRAAPIAADGHHHGAGVAAVGAGLGRNWLSEFQVDDDEARFLADSVGSGASLLIVNTERPDDVMSIMNDTGGTRIFSKE</sequence>
<dbReference type="Proteomes" id="UP000557899">
    <property type="component" value="Unassembled WGS sequence"/>
</dbReference>
<organism evidence="1 2">
    <name type="scientific">Corynebacterium humireducens</name>
    <dbReference type="NCBI Taxonomy" id="1223514"/>
    <lineage>
        <taxon>Bacteria</taxon>
        <taxon>Bacillati</taxon>
        <taxon>Actinomycetota</taxon>
        <taxon>Actinomycetes</taxon>
        <taxon>Mycobacteriales</taxon>
        <taxon>Corynebacteriaceae</taxon>
        <taxon>Corynebacterium</taxon>
    </lineage>
</organism>
<reference evidence="1 2" key="1">
    <citation type="journal article" date="2020" name="Biotechnol. Biofuels">
        <title>New insights from the biogas microbiome by comprehensive genome-resolved metagenomics of nearly 1600 species originating from multiple anaerobic digesters.</title>
        <authorList>
            <person name="Campanaro S."/>
            <person name="Treu L."/>
            <person name="Rodriguez-R L.M."/>
            <person name="Kovalovszki A."/>
            <person name="Ziels R.M."/>
            <person name="Maus I."/>
            <person name="Zhu X."/>
            <person name="Kougias P.G."/>
            <person name="Basile A."/>
            <person name="Luo G."/>
            <person name="Schluter A."/>
            <person name="Konstantinidis K.T."/>
            <person name="Angelidaki I."/>
        </authorList>
    </citation>
    <scope>NUCLEOTIDE SEQUENCE [LARGE SCALE GENOMIC DNA]</scope>
    <source>
        <strain evidence="1">AS15tlH2ME_198</strain>
    </source>
</reference>
<evidence type="ECO:0000313" key="2">
    <source>
        <dbReference type="Proteomes" id="UP000557899"/>
    </source>
</evidence>
<proteinExistence type="predicted"/>
<accession>A0A7X6PNE3</accession>
<evidence type="ECO:0008006" key="3">
    <source>
        <dbReference type="Google" id="ProtNLM"/>
    </source>
</evidence>
<evidence type="ECO:0000313" key="1">
    <source>
        <dbReference type="EMBL" id="NLA56157.1"/>
    </source>
</evidence>
<dbReference type="EMBL" id="JAAZHI010000155">
    <property type="protein sequence ID" value="NLA56157.1"/>
    <property type="molecule type" value="Genomic_DNA"/>
</dbReference>
<name>A0A7X6PNE3_9CORY</name>
<gene>
    <name evidence="1" type="ORF">GX859_07655</name>
</gene>
<comment type="caution">
    <text evidence="1">The sequence shown here is derived from an EMBL/GenBank/DDBJ whole genome shotgun (WGS) entry which is preliminary data.</text>
</comment>